<proteinExistence type="predicted"/>
<dbReference type="EMBL" id="FXTX01000001">
    <property type="protein sequence ID" value="SMP00310.1"/>
    <property type="molecule type" value="Genomic_DNA"/>
</dbReference>
<sequence>MSYIRKADNVDILILAEGTYPYIKGGVSSWIHQLISGLKDFTFGVVFLGSRKEDYGEIGYKLPDNLLHLEVHYLFDNFDKPVIRKLKGNKKSFKKVEELHNFFKEKKELPKYLKNLDFYNKEVDFPQFLYSKLSFERIVNEYMKHCPDLPFIDYFWTVRNIHYPIWKITKIAENLNIAKIYHSPSTGYAGFLGSLLKFSFKKPFILTEHGIYTRERKIDLLTAEWVKEHKPYLLKGSIEENYIKNMWVKFFEGINYFCYEGADKILSLFEGARQIQISYGAKAEKTEVIPNGVDIERYIKLVPEKEKYKNLKTISLIGRVVPIKDIKTFIRAIRIVVDKIPDVQGWIVGPEDEDKEYAQECRDMVKMLSLEDNVKFLGFQKIDEILPKTKILTLTSISEGMPLVILEAFATGTPVVATDVGSCKDLIYGSLDEEDKEIGQAGFVTSIANPTELADKYIKLLTDENLWKACQKAALERVKKYYSQELFFQNYRRVYDEALRWQE</sequence>
<dbReference type="PANTHER" id="PTHR12526:SF608">
    <property type="entry name" value="PELF"/>
    <property type="match status" value="1"/>
</dbReference>
<protein>
    <submittedName>
        <fullName evidence="3">Glycosyltransferase involved in cell wall bisynthesis</fullName>
    </submittedName>
</protein>
<gene>
    <name evidence="3" type="ORF">SAMN06264868_10152</name>
</gene>
<dbReference type="NCBIfam" id="NF038011">
    <property type="entry name" value="PelF"/>
    <property type="match status" value="1"/>
</dbReference>
<dbReference type="GO" id="GO:0016757">
    <property type="term" value="F:glycosyltransferase activity"/>
    <property type="evidence" value="ECO:0007669"/>
    <property type="project" value="InterPro"/>
</dbReference>
<evidence type="ECO:0000313" key="4">
    <source>
        <dbReference type="Proteomes" id="UP001157947"/>
    </source>
</evidence>
<dbReference type="Proteomes" id="UP001157947">
    <property type="component" value="Unassembled WGS sequence"/>
</dbReference>
<dbReference type="Gene3D" id="3.40.50.2000">
    <property type="entry name" value="Glycogen Phosphorylase B"/>
    <property type="match status" value="2"/>
</dbReference>
<dbReference type="RefSeq" id="WP_265133743.1">
    <property type="nucleotide sequence ID" value="NZ_FXTX01000001.1"/>
</dbReference>
<dbReference type="Pfam" id="PF00534">
    <property type="entry name" value="Glycos_transf_1"/>
    <property type="match status" value="1"/>
</dbReference>
<comment type="caution">
    <text evidence="3">The sequence shown here is derived from an EMBL/GenBank/DDBJ whole genome shotgun (WGS) entry which is preliminary data.</text>
</comment>
<keyword evidence="4" id="KW-1185">Reference proteome</keyword>
<feature type="domain" description="DUF3492" evidence="2">
    <location>
        <begin position="11"/>
        <end position="283"/>
    </location>
</feature>
<dbReference type="SUPFAM" id="SSF53756">
    <property type="entry name" value="UDP-Glycosyltransferase/glycogen phosphorylase"/>
    <property type="match status" value="1"/>
</dbReference>
<organism evidence="3 4">
    <name type="scientific">Venenivibrio stagnispumantis</name>
    <dbReference type="NCBI Taxonomy" id="407998"/>
    <lineage>
        <taxon>Bacteria</taxon>
        <taxon>Pseudomonadati</taxon>
        <taxon>Aquificota</taxon>
        <taxon>Aquificia</taxon>
        <taxon>Aquificales</taxon>
        <taxon>Hydrogenothermaceae</taxon>
        <taxon>Venenivibrio</taxon>
    </lineage>
</organism>
<dbReference type="InterPro" id="IPR047691">
    <property type="entry name" value="PelF-like"/>
</dbReference>
<dbReference type="InterPro" id="IPR022622">
    <property type="entry name" value="DUF3492"/>
</dbReference>
<evidence type="ECO:0000259" key="2">
    <source>
        <dbReference type="Pfam" id="PF11997"/>
    </source>
</evidence>
<evidence type="ECO:0000259" key="1">
    <source>
        <dbReference type="Pfam" id="PF00534"/>
    </source>
</evidence>
<reference evidence="3" key="1">
    <citation type="submission" date="2017-05" db="EMBL/GenBank/DDBJ databases">
        <authorList>
            <person name="Varghese N."/>
            <person name="Submissions S."/>
        </authorList>
    </citation>
    <scope>NUCLEOTIDE SEQUENCE</scope>
    <source>
        <strain evidence="3">DSM 18763</strain>
    </source>
</reference>
<feature type="domain" description="Glycosyl transferase family 1" evidence="1">
    <location>
        <begin position="304"/>
        <end position="475"/>
    </location>
</feature>
<accession>A0AA45WIA5</accession>
<dbReference type="InterPro" id="IPR001296">
    <property type="entry name" value="Glyco_trans_1"/>
</dbReference>
<dbReference type="Pfam" id="PF11997">
    <property type="entry name" value="DUF3492"/>
    <property type="match status" value="1"/>
</dbReference>
<dbReference type="CDD" id="cd03813">
    <property type="entry name" value="GT4-like"/>
    <property type="match status" value="1"/>
</dbReference>
<evidence type="ECO:0000313" key="3">
    <source>
        <dbReference type="EMBL" id="SMP00310.1"/>
    </source>
</evidence>
<dbReference type="AlphaFoldDB" id="A0AA45WIA5"/>
<name>A0AA45WIA5_9AQUI</name>
<dbReference type="PANTHER" id="PTHR12526">
    <property type="entry name" value="GLYCOSYLTRANSFERASE"/>
    <property type="match status" value="1"/>
</dbReference>